<dbReference type="RefSeq" id="WP_322464301.1">
    <property type="nucleotide sequence ID" value="NZ_JAXOJX010000002.1"/>
</dbReference>
<keyword evidence="3" id="KW-1185">Reference proteome</keyword>
<proteinExistence type="predicted"/>
<keyword evidence="1" id="KW-0732">Signal</keyword>
<sequence length="65" mass="6238">MTPQPAPSAASCASSASMLPFLLGSTLSAVLAACLAAGGGGEPYPVAAPAQAKKPPMGVQALVQE</sequence>
<feature type="chain" id="PRO_5045568433" evidence="1">
    <location>
        <begin position="33"/>
        <end position="65"/>
    </location>
</feature>
<comment type="caution">
    <text evidence="2">The sequence shown here is derived from an EMBL/GenBank/DDBJ whole genome shotgun (WGS) entry which is preliminary data.</text>
</comment>
<protein>
    <submittedName>
        <fullName evidence="2">Uncharacterized protein</fullName>
    </submittedName>
</protein>
<evidence type="ECO:0000256" key="1">
    <source>
        <dbReference type="SAM" id="SignalP"/>
    </source>
</evidence>
<accession>A0ABU5I8U3</accession>
<organism evidence="2 3">
    <name type="scientific">Azohydromonas lata</name>
    <dbReference type="NCBI Taxonomy" id="45677"/>
    <lineage>
        <taxon>Bacteria</taxon>
        <taxon>Pseudomonadati</taxon>
        <taxon>Pseudomonadota</taxon>
        <taxon>Betaproteobacteria</taxon>
        <taxon>Burkholderiales</taxon>
        <taxon>Sphaerotilaceae</taxon>
        <taxon>Azohydromonas</taxon>
    </lineage>
</organism>
<gene>
    <name evidence="2" type="ORF">SM757_02935</name>
</gene>
<feature type="signal peptide" evidence="1">
    <location>
        <begin position="1"/>
        <end position="32"/>
    </location>
</feature>
<dbReference type="Proteomes" id="UP001293718">
    <property type="component" value="Unassembled WGS sequence"/>
</dbReference>
<dbReference type="EMBL" id="JAXOJX010000002">
    <property type="protein sequence ID" value="MDZ5455522.1"/>
    <property type="molecule type" value="Genomic_DNA"/>
</dbReference>
<evidence type="ECO:0000313" key="2">
    <source>
        <dbReference type="EMBL" id="MDZ5455522.1"/>
    </source>
</evidence>
<name>A0ABU5I8U3_9BURK</name>
<reference evidence="2 3" key="1">
    <citation type="submission" date="2023-11" db="EMBL/GenBank/DDBJ databases">
        <title>Draft genome of Azohydromonas lata strain H1 (DSM1123), a polyhydroxyalkanoate producer.</title>
        <authorList>
            <person name="Traversa D."/>
            <person name="D'Addabbo P."/>
            <person name="Pazzani C."/>
            <person name="Manzari C."/>
            <person name="Chiara M."/>
            <person name="Scrascia M."/>
        </authorList>
    </citation>
    <scope>NUCLEOTIDE SEQUENCE [LARGE SCALE GENOMIC DNA]</scope>
    <source>
        <strain evidence="2 3">H1</strain>
    </source>
</reference>
<evidence type="ECO:0000313" key="3">
    <source>
        <dbReference type="Proteomes" id="UP001293718"/>
    </source>
</evidence>